<protein>
    <recommendedName>
        <fullName evidence="1">AbiEi antitoxin N-terminal domain-containing protein</fullName>
    </recommendedName>
</protein>
<keyword evidence="3" id="KW-1185">Reference proteome</keyword>
<dbReference type="InterPro" id="IPR025159">
    <property type="entry name" value="AbiEi_N"/>
</dbReference>
<dbReference type="Proteomes" id="UP000309133">
    <property type="component" value="Unassembled WGS sequence"/>
</dbReference>
<evidence type="ECO:0000313" key="3">
    <source>
        <dbReference type="Proteomes" id="UP000309133"/>
    </source>
</evidence>
<feature type="domain" description="AbiEi antitoxin N-terminal" evidence="1">
    <location>
        <begin position="35"/>
        <end position="73"/>
    </location>
</feature>
<proteinExistence type="predicted"/>
<comment type="caution">
    <text evidence="2">The sequence shown here is derived from an EMBL/GenBank/DDBJ whole genome shotgun (WGS) entry which is preliminary data.</text>
</comment>
<sequence length="343" mass="38383">MHRHSSGRVLHRSRITAPHARERGEDIAVNLDSLSRRGILLISDLRQAGMSPRTVQSQVSSGRLVHIRRGAYCDRTRWEAADLREQHRLRMRAVVESSPTEPVFCGESAAAAWRLPTMEIGDRVSICAQPADGGRSQGDVRRHPTELASTRIQEVDGFLVTGVARTACDLALANPFSDAVGTVDAALAERNVDRVTKDDLQAELHAIDPRYRKRNCSAVIEFATHLSDSYGESFARAQIHLLGFETPELQVPFSDERGAIGRVDFYWPGSRVIGEFDGAVKYMAAEMRNGLSPADIVWKEKKREDRLRRQSDALFRLIWADIRDRSRLRGILLGAGLTPRRGR</sequence>
<accession>A0A4S4FHG3</accession>
<reference evidence="2 3" key="1">
    <citation type="submission" date="2019-04" db="EMBL/GenBank/DDBJ databases">
        <authorList>
            <person name="Jiang L."/>
        </authorList>
    </citation>
    <scope>NUCLEOTIDE SEQUENCE [LARGE SCALE GENOMIC DNA]</scope>
    <source>
        <strain evidence="2 3">YIM 131853</strain>
    </source>
</reference>
<name>A0A4S4FHG3_9MICO</name>
<evidence type="ECO:0000259" key="1">
    <source>
        <dbReference type="Pfam" id="PF13338"/>
    </source>
</evidence>
<dbReference type="EMBL" id="SSSM01000005">
    <property type="protein sequence ID" value="THG29763.1"/>
    <property type="molecule type" value="Genomic_DNA"/>
</dbReference>
<evidence type="ECO:0000313" key="2">
    <source>
        <dbReference type="EMBL" id="THG29763.1"/>
    </source>
</evidence>
<dbReference type="AlphaFoldDB" id="A0A4S4FHG3"/>
<organism evidence="2 3">
    <name type="scientific">Naasia lichenicola</name>
    <dbReference type="NCBI Taxonomy" id="2565933"/>
    <lineage>
        <taxon>Bacteria</taxon>
        <taxon>Bacillati</taxon>
        <taxon>Actinomycetota</taxon>
        <taxon>Actinomycetes</taxon>
        <taxon>Micrococcales</taxon>
        <taxon>Microbacteriaceae</taxon>
        <taxon>Naasia</taxon>
    </lineage>
</organism>
<gene>
    <name evidence="2" type="ORF">E6C64_13945</name>
</gene>
<dbReference type="Pfam" id="PF13338">
    <property type="entry name" value="AbiEi_4"/>
    <property type="match status" value="1"/>
</dbReference>